<evidence type="ECO:0000259" key="6">
    <source>
        <dbReference type="Pfam" id="PF06271"/>
    </source>
</evidence>
<evidence type="ECO:0000313" key="8">
    <source>
        <dbReference type="Proteomes" id="UP000594923"/>
    </source>
</evidence>
<dbReference type="PANTHER" id="PTHR38480:SF1">
    <property type="entry name" value="SLR0254 PROTEIN"/>
    <property type="match status" value="1"/>
</dbReference>
<evidence type="ECO:0000256" key="4">
    <source>
        <dbReference type="ARBA" id="ARBA00023136"/>
    </source>
</evidence>
<evidence type="ECO:0000256" key="3">
    <source>
        <dbReference type="ARBA" id="ARBA00022989"/>
    </source>
</evidence>
<dbReference type="AlphaFoldDB" id="A0A7M1KEU1"/>
<feature type="transmembrane region" description="Helical" evidence="5">
    <location>
        <begin position="20"/>
        <end position="40"/>
    </location>
</feature>
<sequence>MNDSVSASAGYDLASPGKRLLGYVIDIAVVFFLLFLKGLLDYVAVYFSSAGSAVVFHYLHFLLFWLALGYMLFCDALPNGQSLGKRLCRTSVVGYPYPTNCSVFQSFLRNVPKLLFSLLDGLFVLFGMRRRLGDMLAKTIVINSPPAPRTETA</sequence>
<dbReference type="Proteomes" id="UP000594923">
    <property type="component" value="Chromosome"/>
</dbReference>
<dbReference type="GO" id="GO:0016020">
    <property type="term" value="C:membrane"/>
    <property type="evidence" value="ECO:0007669"/>
    <property type="project" value="UniProtKB-SubCell"/>
</dbReference>
<evidence type="ECO:0000256" key="2">
    <source>
        <dbReference type="ARBA" id="ARBA00022692"/>
    </source>
</evidence>
<accession>A0A7M1KEU1</accession>
<keyword evidence="4 5" id="KW-0472">Membrane</keyword>
<protein>
    <submittedName>
        <fullName evidence="7">RDD family protein</fullName>
    </submittedName>
</protein>
<dbReference type="EMBL" id="CP063073">
    <property type="protein sequence ID" value="QOQ74318.1"/>
    <property type="molecule type" value="Genomic_DNA"/>
</dbReference>
<evidence type="ECO:0000313" key="7">
    <source>
        <dbReference type="EMBL" id="QOQ74318.1"/>
    </source>
</evidence>
<evidence type="ECO:0000256" key="5">
    <source>
        <dbReference type="SAM" id="Phobius"/>
    </source>
</evidence>
<feature type="domain" description="RDD" evidence="6">
    <location>
        <begin position="13"/>
        <end position="138"/>
    </location>
</feature>
<keyword evidence="2 5" id="KW-0812">Transmembrane</keyword>
<comment type="subcellular location">
    <subcellularLocation>
        <location evidence="1">Membrane</location>
        <topology evidence="1">Multi-pass membrane protein</topology>
    </subcellularLocation>
</comment>
<dbReference type="InterPro" id="IPR010432">
    <property type="entry name" value="RDD"/>
</dbReference>
<gene>
    <name evidence="7" type="ORF">IMF22_22955</name>
</gene>
<name>A0A7M1KEU1_9PSED</name>
<dbReference type="Pfam" id="PF06271">
    <property type="entry name" value="RDD"/>
    <property type="match status" value="1"/>
</dbReference>
<feature type="transmembrane region" description="Helical" evidence="5">
    <location>
        <begin position="52"/>
        <end position="73"/>
    </location>
</feature>
<dbReference type="RefSeq" id="WP_197626091.1">
    <property type="nucleotide sequence ID" value="NZ_CP063073.1"/>
</dbReference>
<organism evidence="7 8">
    <name type="scientific">Pseudomonas poae</name>
    <dbReference type="NCBI Taxonomy" id="200451"/>
    <lineage>
        <taxon>Bacteria</taxon>
        <taxon>Pseudomonadati</taxon>
        <taxon>Pseudomonadota</taxon>
        <taxon>Gammaproteobacteria</taxon>
        <taxon>Pseudomonadales</taxon>
        <taxon>Pseudomonadaceae</taxon>
        <taxon>Pseudomonas</taxon>
    </lineage>
</organism>
<feature type="transmembrane region" description="Helical" evidence="5">
    <location>
        <begin position="111"/>
        <end position="128"/>
    </location>
</feature>
<evidence type="ECO:0000256" key="1">
    <source>
        <dbReference type="ARBA" id="ARBA00004141"/>
    </source>
</evidence>
<reference evidence="7 8" key="1">
    <citation type="submission" date="2020-10" db="EMBL/GenBank/DDBJ databases">
        <title>High quality whole genome sequence of Pseudomonas poae PMA22.</title>
        <authorList>
            <person name="Hernandez J.G."/>
            <person name="Rodriguez P."/>
            <person name="Cuevas C."/>
            <person name="de la Calle F."/>
            <person name="Galan B."/>
            <person name="Garcia J.L."/>
        </authorList>
    </citation>
    <scope>NUCLEOTIDE SEQUENCE [LARGE SCALE GENOMIC DNA]</scope>
    <source>
        <strain evidence="7 8">PMA22</strain>
    </source>
</reference>
<proteinExistence type="predicted"/>
<dbReference type="PANTHER" id="PTHR38480">
    <property type="entry name" value="SLR0254 PROTEIN"/>
    <property type="match status" value="1"/>
</dbReference>
<keyword evidence="3 5" id="KW-1133">Transmembrane helix</keyword>